<evidence type="ECO:0000313" key="3">
    <source>
        <dbReference type="Proteomes" id="UP000310687"/>
    </source>
</evidence>
<dbReference type="Proteomes" id="UP000310687">
    <property type="component" value="Unassembled WGS sequence"/>
</dbReference>
<feature type="domain" description="Carboxylesterase type B" evidence="1">
    <location>
        <begin position="8"/>
        <end position="456"/>
    </location>
</feature>
<reference evidence="2 3" key="1">
    <citation type="submission" date="2018-10" db="EMBL/GenBank/DDBJ databases">
        <title>Fifty Aureobasidium pullulans genomes reveal a recombining polyextremotolerant generalist.</title>
        <authorList>
            <person name="Gostincar C."/>
            <person name="Turk M."/>
            <person name="Zajc J."/>
            <person name="Gunde-Cimerman N."/>
        </authorList>
    </citation>
    <scope>NUCLEOTIDE SEQUENCE [LARGE SCALE GENOMIC DNA]</scope>
    <source>
        <strain evidence="2 3">EXF-11013</strain>
    </source>
</reference>
<evidence type="ECO:0000313" key="2">
    <source>
        <dbReference type="EMBL" id="THW34283.1"/>
    </source>
</evidence>
<gene>
    <name evidence="2" type="ORF">D6D22_08700</name>
</gene>
<dbReference type="Pfam" id="PF00135">
    <property type="entry name" value="COesterase"/>
    <property type="match status" value="1"/>
</dbReference>
<dbReference type="AlphaFoldDB" id="A0A4S8X4W3"/>
<evidence type="ECO:0000259" key="1">
    <source>
        <dbReference type="Pfam" id="PF00135"/>
    </source>
</evidence>
<proteinExistence type="predicted"/>
<dbReference type="Gene3D" id="3.40.50.1820">
    <property type="entry name" value="alpha/beta hydrolase"/>
    <property type="match status" value="1"/>
</dbReference>
<dbReference type="PANTHER" id="PTHR43142">
    <property type="entry name" value="CARBOXYLIC ESTER HYDROLASE"/>
    <property type="match status" value="1"/>
</dbReference>
<dbReference type="SUPFAM" id="SSF53474">
    <property type="entry name" value="alpha/beta-Hydrolases"/>
    <property type="match status" value="1"/>
</dbReference>
<dbReference type="InterPro" id="IPR002018">
    <property type="entry name" value="CarbesteraseB"/>
</dbReference>
<dbReference type="PANTHER" id="PTHR43142:SF11">
    <property type="entry name" value="CARBOXYLIC ESTER HYDROLASE"/>
    <property type="match status" value="1"/>
</dbReference>
<dbReference type="EMBL" id="QZAL01000185">
    <property type="protein sequence ID" value="THW34283.1"/>
    <property type="molecule type" value="Genomic_DNA"/>
</dbReference>
<organism evidence="2 3">
    <name type="scientific">Aureobasidium pullulans</name>
    <name type="common">Black yeast</name>
    <name type="synonym">Pullularia pullulans</name>
    <dbReference type="NCBI Taxonomy" id="5580"/>
    <lineage>
        <taxon>Eukaryota</taxon>
        <taxon>Fungi</taxon>
        <taxon>Dikarya</taxon>
        <taxon>Ascomycota</taxon>
        <taxon>Pezizomycotina</taxon>
        <taxon>Dothideomycetes</taxon>
        <taxon>Dothideomycetidae</taxon>
        <taxon>Dothideales</taxon>
        <taxon>Saccotheciaceae</taxon>
        <taxon>Aureobasidium</taxon>
    </lineage>
</organism>
<accession>A0A4S8X4W3</accession>
<comment type="caution">
    <text evidence="2">The sequence shown here is derived from an EMBL/GenBank/DDBJ whole genome shotgun (WGS) entry which is preliminary data.</text>
</comment>
<sequence length="510" mass="56505">MSKYLEHDGVVQYLGVRYADLENGFAEAQMRKYTDLDSIDATVHGPSAISPPQACELEHSLIQKSLPMTDFPQSDTLCLNLNITAPAGIERTSSKLPVFVFIHGGGYSIGSNAWPQYDQTRIVKLSSDLGRPVIGVGINYRLGPFGFMLSKEMQDYGFHANNGLVDQQVALLWTREHISLFGGDPNRVTCVGESAGAISTMHQLQMSPKSPPFQQCISMGGNPLMMKPLPDFVAEGVYRGVINSLGLEKLSASERKSALLSMPAAELLSRLPPGLPFLPVQDGRTICESFTFLRVKSGSELTQSTATRILIGTCDMDSSVLGVLFAPKQRNCLKRFAGILKEIIPHDASEVMKTYGIKEDMSDADAWLPILKFATDINFHAPARVYASAWSSDAYLYRFREPNPWTGAWEGYASHVLDVAYLFLNYTEDLTPSRAEIAREFAADFITFINGEAPFKRVKEEPAFIKEYLSTEGRASMLAAQDESYDTRMALMSRVGYDSLLDVWAQFMSR</sequence>
<name>A0A4S8X4W3_AURPU</name>
<dbReference type="InterPro" id="IPR029058">
    <property type="entry name" value="AB_hydrolase_fold"/>
</dbReference>
<protein>
    <recommendedName>
        <fullName evidence="1">Carboxylesterase type B domain-containing protein</fullName>
    </recommendedName>
</protein>